<gene>
    <name evidence="3" type="ORF">CYY_004169</name>
</gene>
<evidence type="ECO:0000259" key="2">
    <source>
        <dbReference type="Pfam" id="PF20533"/>
    </source>
</evidence>
<dbReference type="EMBL" id="AJWJ01000142">
    <property type="protein sequence ID" value="KAF2074542.1"/>
    <property type="molecule type" value="Genomic_DNA"/>
</dbReference>
<evidence type="ECO:0000313" key="4">
    <source>
        <dbReference type="Proteomes" id="UP000695562"/>
    </source>
</evidence>
<dbReference type="OrthoDB" id="18792at2759"/>
<dbReference type="InterPro" id="IPR046636">
    <property type="entry name" value="DUF6748"/>
</dbReference>
<reference evidence="3" key="1">
    <citation type="submission" date="2020-01" db="EMBL/GenBank/DDBJ databases">
        <title>Development of genomics and gene disruption for Polysphondylium violaceum indicates a role for the polyketide synthase stlB in stalk morphogenesis.</title>
        <authorList>
            <person name="Narita B."/>
            <person name="Kawabe Y."/>
            <person name="Kin K."/>
            <person name="Saito T."/>
            <person name="Gibbs R."/>
            <person name="Kuspa A."/>
            <person name="Muzny D."/>
            <person name="Queller D."/>
            <person name="Richards S."/>
            <person name="Strassman J."/>
            <person name="Sucgang R."/>
            <person name="Worley K."/>
            <person name="Schaap P."/>
        </authorList>
    </citation>
    <scope>NUCLEOTIDE SEQUENCE</scope>
    <source>
        <strain evidence="3">QSvi11</strain>
    </source>
</reference>
<dbReference type="PANTHER" id="PTHR34411">
    <property type="entry name" value="DUF6748 DOMAIN-CONTAINING PROTEIN-RELATED"/>
    <property type="match status" value="1"/>
</dbReference>
<dbReference type="Pfam" id="PF20533">
    <property type="entry name" value="DUF6748"/>
    <property type="match status" value="1"/>
</dbReference>
<proteinExistence type="predicted"/>
<comment type="caution">
    <text evidence="3">The sequence shown here is derived from an EMBL/GenBank/DDBJ whole genome shotgun (WGS) entry which is preliminary data.</text>
</comment>
<keyword evidence="1" id="KW-0732">Signal</keyword>
<feature type="chain" id="PRO_5035187256" description="DUF6748 domain-containing protein" evidence="1">
    <location>
        <begin position="21"/>
        <end position="274"/>
    </location>
</feature>
<organism evidence="3 4">
    <name type="scientific">Polysphondylium violaceum</name>
    <dbReference type="NCBI Taxonomy" id="133409"/>
    <lineage>
        <taxon>Eukaryota</taxon>
        <taxon>Amoebozoa</taxon>
        <taxon>Evosea</taxon>
        <taxon>Eumycetozoa</taxon>
        <taxon>Dictyostelia</taxon>
        <taxon>Dictyosteliales</taxon>
        <taxon>Dictyosteliaceae</taxon>
        <taxon>Polysphondylium</taxon>
    </lineage>
</organism>
<dbReference type="Proteomes" id="UP000695562">
    <property type="component" value="Unassembled WGS sequence"/>
</dbReference>
<feature type="domain" description="DUF6748" evidence="2">
    <location>
        <begin position="36"/>
        <end position="62"/>
    </location>
</feature>
<dbReference type="AlphaFoldDB" id="A0A8J4PVN5"/>
<protein>
    <recommendedName>
        <fullName evidence="2">DUF6748 domain-containing protein</fullName>
    </recommendedName>
</protein>
<dbReference type="InterPro" id="IPR040405">
    <property type="entry name" value="DDB_G0275255-like"/>
</dbReference>
<evidence type="ECO:0000256" key="1">
    <source>
        <dbReference type="SAM" id="SignalP"/>
    </source>
</evidence>
<sequence>MFKTHILLLFLSFFILGSLCQDREYLGKFNDKRRNTYYTARKDLRRCAFPDCGGYFLKKLNPVSKSDKNEIYVANIENTLYVDTDALDQYIFSGFIRTDNPRMDVLNIMESTRMLPLNYTIDAPITYYILLANEGSSFKALELNTGVALSLKNYTQQYTRIVYRLNEPWFKKSLVGMSVVSGNVKDQVLNIDKVFYRNVPKYQCPSETLKCSKNQTLAYTYDENRCKIQDQCVKPGPCLLSMALCTPGYSLVSIPSAPNGCPKYYCDPTFLTKR</sequence>
<keyword evidence="4" id="KW-1185">Reference proteome</keyword>
<feature type="signal peptide" evidence="1">
    <location>
        <begin position="1"/>
        <end position="20"/>
    </location>
</feature>
<accession>A0A8J4PVN5</accession>
<evidence type="ECO:0000313" key="3">
    <source>
        <dbReference type="EMBL" id="KAF2074542.1"/>
    </source>
</evidence>
<name>A0A8J4PVN5_9MYCE</name>